<organism evidence="1 2">
    <name type="scientific">Chitinophaga tropicalis</name>
    <dbReference type="NCBI Taxonomy" id="2683588"/>
    <lineage>
        <taxon>Bacteria</taxon>
        <taxon>Pseudomonadati</taxon>
        <taxon>Bacteroidota</taxon>
        <taxon>Chitinophagia</taxon>
        <taxon>Chitinophagales</taxon>
        <taxon>Chitinophagaceae</taxon>
        <taxon>Chitinophaga</taxon>
    </lineage>
</organism>
<dbReference type="EMBL" id="WRXN01000007">
    <property type="protein sequence ID" value="MVT10008.1"/>
    <property type="molecule type" value="Genomic_DNA"/>
</dbReference>
<accession>A0A7K1U6M2</accession>
<dbReference type="RefSeq" id="WP_157307455.1">
    <property type="nucleotide sequence ID" value="NZ_WRXN01000007.1"/>
</dbReference>
<keyword evidence="2" id="KW-1185">Reference proteome</keyword>
<dbReference type="Proteomes" id="UP000461730">
    <property type="component" value="Unassembled WGS sequence"/>
</dbReference>
<comment type="caution">
    <text evidence="1">The sequence shown here is derived from an EMBL/GenBank/DDBJ whole genome shotgun (WGS) entry which is preliminary data.</text>
</comment>
<dbReference type="AlphaFoldDB" id="A0A7K1U6M2"/>
<proteinExistence type="predicted"/>
<gene>
    <name evidence="1" type="ORF">GO493_17185</name>
</gene>
<evidence type="ECO:0000313" key="2">
    <source>
        <dbReference type="Proteomes" id="UP000461730"/>
    </source>
</evidence>
<evidence type="ECO:0000313" key="1">
    <source>
        <dbReference type="EMBL" id="MVT10008.1"/>
    </source>
</evidence>
<sequence length="150" mass="17372">MARAGASEQSTGLKEKERYYHVVINQLMGLNVSGLKPGELKLCIYLNLSGCDECNDKTLEFARAKFSKEDLCIVVDEKYRNNLPPYLKEPGYELYFEKEDRFFESATPFFFINIHGNAILKFTHDNDHPELSDLYFDKVANYLKIIRSNV</sequence>
<name>A0A7K1U6M2_9BACT</name>
<reference evidence="1 2" key="1">
    <citation type="submission" date="2019-12" db="EMBL/GenBank/DDBJ databases">
        <title>Chitinophaga sp. strain ysch24 (GDMCC 1.1355), whole genome shotgun sequence.</title>
        <authorList>
            <person name="Zhang X."/>
        </authorList>
    </citation>
    <scope>NUCLEOTIDE SEQUENCE [LARGE SCALE GENOMIC DNA]</scope>
    <source>
        <strain evidence="2">ysch24</strain>
    </source>
</reference>
<protein>
    <submittedName>
        <fullName evidence="1">Uncharacterized protein</fullName>
    </submittedName>
</protein>